<keyword evidence="1" id="KW-0808">Transferase</keyword>
<dbReference type="InterPro" id="IPR003018">
    <property type="entry name" value="GAF"/>
</dbReference>
<organism evidence="6">
    <name type="scientific">Streptomyces sp. Y1</name>
    <dbReference type="NCBI Taxonomy" id="3238634"/>
    <lineage>
        <taxon>Bacteria</taxon>
        <taxon>Bacillati</taxon>
        <taxon>Actinomycetota</taxon>
        <taxon>Actinomycetes</taxon>
        <taxon>Kitasatosporales</taxon>
        <taxon>Streptomycetaceae</taxon>
        <taxon>Streptomyces</taxon>
    </lineage>
</organism>
<evidence type="ECO:0000256" key="4">
    <source>
        <dbReference type="ARBA" id="ARBA00023163"/>
    </source>
</evidence>
<dbReference type="GO" id="GO:0016301">
    <property type="term" value="F:kinase activity"/>
    <property type="evidence" value="ECO:0007669"/>
    <property type="project" value="UniProtKB-KW"/>
</dbReference>
<dbReference type="SMART" id="SM01012">
    <property type="entry name" value="ANTAR"/>
    <property type="match status" value="1"/>
</dbReference>
<evidence type="ECO:0000256" key="2">
    <source>
        <dbReference type="ARBA" id="ARBA00022777"/>
    </source>
</evidence>
<dbReference type="Pfam" id="PF03861">
    <property type="entry name" value="ANTAR"/>
    <property type="match status" value="1"/>
</dbReference>
<dbReference type="Gene3D" id="1.10.10.10">
    <property type="entry name" value="Winged helix-like DNA-binding domain superfamily/Winged helix DNA-binding domain"/>
    <property type="match status" value="1"/>
</dbReference>
<evidence type="ECO:0000259" key="5">
    <source>
        <dbReference type="PROSITE" id="PS50921"/>
    </source>
</evidence>
<keyword evidence="3" id="KW-0805">Transcription regulation</keyword>
<accession>A0AB39TVQ6</accession>
<dbReference type="AlphaFoldDB" id="A0AB39TVQ6"/>
<name>A0AB39TVQ6_9ACTN</name>
<dbReference type="Pfam" id="PF13185">
    <property type="entry name" value="GAF_2"/>
    <property type="match status" value="1"/>
</dbReference>
<evidence type="ECO:0000256" key="3">
    <source>
        <dbReference type="ARBA" id="ARBA00023015"/>
    </source>
</evidence>
<dbReference type="InterPro" id="IPR005561">
    <property type="entry name" value="ANTAR"/>
</dbReference>
<keyword evidence="2" id="KW-0418">Kinase</keyword>
<dbReference type="PIRSF" id="PIRSF036625">
    <property type="entry name" value="GAF_ANTAR"/>
    <property type="match status" value="1"/>
</dbReference>
<evidence type="ECO:0000313" key="6">
    <source>
        <dbReference type="EMBL" id="XDQ83311.1"/>
    </source>
</evidence>
<dbReference type="SUPFAM" id="SSF55781">
    <property type="entry name" value="GAF domain-like"/>
    <property type="match status" value="1"/>
</dbReference>
<dbReference type="InterPro" id="IPR011006">
    <property type="entry name" value="CheY-like_superfamily"/>
</dbReference>
<dbReference type="SUPFAM" id="SSF52172">
    <property type="entry name" value="CheY-like"/>
    <property type="match status" value="1"/>
</dbReference>
<proteinExistence type="predicted"/>
<dbReference type="InterPro" id="IPR036388">
    <property type="entry name" value="WH-like_DNA-bd_sf"/>
</dbReference>
<gene>
    <name evidence="6" type="ORF">AB2U05_34790</name>
</gene>
<keyword evidence="4" id="KW-0804">Transcription</keyword>
<dbReference type="EMBL" id="CP163445">
    <property type="protein sequence ID" value="XDQ83311.1"/>
    <property type="molecule type" value="Genomic_DNA"/>
</dbReference>
<sequence>MTREARVNEAFAGLTGTLVGPGYDTVEFLHRLTEVCTALSGTAGTGLVVADRRGELRDIAYSNDRVRRLEALQIAVGEGPCLDCHRTGREVVERDLDGARARWPRFAQQAVELGFRSVRAVPLRLDGRVMGALNVFDVRTGVEPGQDGLDIVQPLADLAVIALLQQRYGREQTAAEEIGSALADRTAVERAKGVLAEAGGLDMDTAFEVLRSHARRSGRGVADSARDLVGGAVDPATVLAGD</sequence>
<dbReference type="InterPro" id="IPR029016">
    <property type="entry name" value="GAF-like_dom_sf"/>
</dbReference>
<feature type="domain" description="ANTAR" evidence="5">
    <location>
        <begin position="168"/>
        <end position="229"/>
    </location>
</feature>
<dbReference type="Gene3D" id="3.30.450.40">
    <property type="match status" value="1"/>
</dbReference>
<dbReference type="RefSeq" id="WP_369185471.1">
    <property type="nucleotide sequence ID" value="NZ_CP163445.1"/>
</dbReference>
<dbReference type="GO" id="GO:0003723">
    <property type="term" value="F:RNA binding"/>
    <property type="evidence" value="ECO:0007669"/>
    <property type="project" value="InterPro"/>
</dbReference>
<evidence type="ECO:0000256" key="1">
    <source>
        <dbReference type="ARBA" id="ARBA00022679"/>
    </source>
</evidence>
<dbReference type="PROSITE" id="PS50921">
    <property type="entry name" value="ANTAR"/>
    <property type="match status" value="1"/>
</dbReference>
<reference evidence="6" key="1">
    <citation type="submission" date="2024-07" db="EMBL/GenBank/DDBJ databases">
        <authorList>
            <person name="Yu S.T."/>
        </authorList>
    </citation>
    <scope>NUCLEOTIDE SEQUENCE</scope>
    <source>
        <strain evidence="6">Y1</strain>
    </source>
</reference>
<dbReference type="InterPro" id="IPR012074">
    <property type="entry name" value="GAF_ANTAR"/>
</dbReference>
<protein>
    <submittedName>
        <fullName evidence="6">GAF and ANTAR domain-containing protein</fullName>
    </submittedName>
</protein>